<protein>
    <submittedName>
        <fullName evidence="1">Nucleotidyl transferase AbiEii/AbiGii toxin family protein</fullName>
    </submittedName>
</protein>
<evidence type="ECO:0000313" key="1">
    <source>
        <dbReference type="EMBL" id="QSV44326.1"/>
    </source>
</evidence>
<dbReference type="InterPro" id="IPR014942">
    <property type="entry name" value="AbiEii"/>
</dbReference>
<reference evidence="1 2" key="1">
    <citation type="submission" date="2021-03" db="EMBL/GenBank/DDBJ databases">
        <title>Geobacter metallireducens gen. nov. sp. nov., a microorganism capable of coupling the complete oxidation of organic compounds to the reduction of iron and other metals.</title>
        <authorList>
            <person name="Li Y."/>
        </authorList>
    </citation>
    <scope>NUCLEOTIDE SEQUENCE [LARGE SCALE GENOMIC DNA]</scope>
    <source>
        <strain evidence="1 2">Jerry-YX</strain>
    </source>
</reference>
<sequence length="233" mass="25940">MVTALQNNREMIRIVADRLGPLRSQVVFLGGAAIAFLITDTAAPDVRFTEDVDVIVEAGSLKDYYDLSELLKQRGFSEAMEEDAPVCRWIVDGIKVDFMPTEKGVLGFGNRWYRSALREAFPLNVGEDMTIRMVTAPYFLATKIEAFHGRGDGDFLASHDLEDLISVVDGRSEVVEEVWSAPRDVKDFLATQLNAFLSTRDFLDALPGHLPPDGSSQKRVSIVMERLRRIAGS</sequence>
<dbReference type="Pfam" id="PF08843">
    <property type="entry name" value="AbiEii"/>
    <property type="match status" value="1"/>
</dbReference>
<keyword evidence="2" id="KW-1185">Reference proteome</keyword>
<dbReference type="RefSeq" id="WP_207161940.1">
    <property type="nucleotide sequence ID" value="NZ_CP071382.1"/>
</dbReference>
<name>A0ABX7Q057_9BACT</name>
<accession>A0ABX7Q057</accession>
<dbReference type="GO" id="GO:0016740">
    <property type="term" value="F:transferase activity"/>
    <property type="evidence" value="ECO:0007669"/>
    <property type="project" value="UniProtKB-KW"/>
</dbReference>
<evidence type="ECO:0000313" key="2">
    <source>
        <dbReference type="Proteomes" id="UP000663651"/>
    </source>
</evidence>
<gene>
    <name evidence="1" type="ORF">JZM60_09040</name>
</gene>
<keyword evidence="1" id="KW-0808">Transferase</keyword>
<dbReference type="EMBL" id="CP071382">
    <property type="protein sequence ID" value="QSV44326.1"/>
    <property type="molecule type" value="Genomic_DNA"/>
</dbReference>
<dbReference type="Proteomes" id="UP000663651">
    <property type="component" value="Chromosome"/>
</dbReference>
<dbReference type="Gene3D" id="3.30.460.40">
    <property type="match status" value="1"/>
</dbReference>
<proteinExistence type="predicted"/>
<organism evidence="1 2">
    <name type="scientific">Geobacter benzoatilyticus</name>
    <dbReference type="NCBI Taxonomy" id="2815309"/>
    <lineage>
        <taxon>Bacteria</taxon>
        <taxon>Pseudomonadati</taxon>
        <taxon>Thermodesulfobacteriota</taxon>
        <taxon>Desulfuromonadia</taxon>
        <taxon>Geobacterales</taxon>
        <taxon>Geobacteraceae</taxon>
        <taxon>Geobacter</taxon>
    </lineage>
</organism>